<gene>
    <name evidence="1" type="ORF">JIN87_27385</name>
</gene>
<proteinExistence type="predicted"/>
<dbReference type="EMBL" id="JAENIL010000109">
    <property type="protein sequence ID" value="MBK1880640.1"/>
    <property type="molecule type" value="Genomic_DNA"/>
</dbReference>
<evidence type="ECO:0000313" key="1">
    <source>
        <dbReference type="EMBL" id="MBK1880640.1"/>
    </source>
</evidence>
<protein>
    <submittedName>
        <fullName evidence="1">Uncharacterized protein</fullName>
    </submittedName>
</protein>
<sequence>MEPGKESNGEIVALVVPTLEEPNVRSAFSRIEVGSVESLSEEAGHSHSLGLWSGSIEPAPNKWNAPTVSELEPLRMELSTPDGEEHQLEFDRFVGTTNEKGTYIGSLVGEPASQAIFSYVNDAVVATMRLPSRNTAWEIRNQGSGVQLFEKVDLSKMKFCELCRYE</sequence>
<dbReference type="Proteomes" id="UP000617628">
    <property type="component" value="Unassembled WGS sequence"/>
</dbReference>
<accession>A0A934VU19</accession>
<organism evidence="1 2">
    <name type="scientific">Pelagicoccus mobilis</name>
    <dbReference type="NCBI Taxonomy" id="415221"/>
    <lineage>
        <taxon>Bacteria</taxon>
        <taxon>Pseudomonadati</taxon>
        <taxon>Verrucomicrobiota</taxon>
        <taxon>Opitutia</taxon>
        <taxon>Puniceicoccales</taxon>
        <taxon>Pelagicoccaceae</taxon>
        <taxon>Pelagicoccus</taxon>
    </lineage>
</organism>
<keyword evidence="2" id="KW-1185">Reference proteome</keyword>
<comment type="caution">
    <text evidence="1">The sequence shown here is derived from an EMBL/GenBank/DDBJ whole genome shotgun (WGS) entry which is preliminary data.</text>
</comment>
<name>A0A934VU19_9BACT</name>
<reference evidence="1" key="1">
    <citation type="submission" date="2021-01" db="EMBL/GenBank/DDBJ databases">
        <title>Modified the classification status of verrucomicrobia.</title>
        <authorList>
            <person name="Feng X."/>
        </authorList>
    </citation>
    <scope>NUCLEOTIDE SEQUENCE</scope>
    <source>
        <strain evidence="1">KCTC 13126</strain>
    </source>
</reference>
<dbReference type="AlphaFoldDB" id="A0A934VU19"/>
<dbReference type="RefSeq" id="WP_200359819.1">
    <property type="nucleotide sequence ID" value="NZ_JAENIL010000109.1"/>
</dbReference>
<evidence type="ECO:0000313" key="2">
    <source>
        <dbReference type="Proteomes" id="UP000617628"/>
    </source>
</evidence>